<dbReference type="RefSeq" id="WP_068241204.1">
    <property type="nucleotide sequence ID" value="NZ_LPUY01000038.1"/>
</dbReference>
<evidence type="ECO:0000313" key="3">
    <source>
        <dbReference type="EMBL" id="KUP93981.1"/>
    </source>
</evidence>
<sequence>MTSKSIRALLAASLLTTTAAAPVAADNLGAALVGGLIGGAILNEVHKNKRRTTVTANSGTRIRNRETQTALNYFGFPAGTPDGVFGSRSRAAAAQYQVFMGYPSTGNLTQYERDFLVSSYSRAQVGGPQVIKAMQNPAGVRTVLHIWRDEANGTRSASSGYGYAGLPIEVSNAIDEIAASAEPTAEQLLQRSGFMQLADMNGDGKNDYMIDTSVSGSSFWCGASHCSVMVFVSTPQGYQRNDFMARDVTTADFSCHQSVCRLSEAPTTLAAAPPAPPVAAPVPVAAPTAPVMASGQATSGGALGGIQLFEAPAAAPPSLTSHCSKISLLTNTNGGFVTAASMTDPDLALGEQFCLARSYAINRGETAVAGIQGVSQSQVDAQCDQFGPAVRPFLANLGTTDPAVVIGDVQKFILQSNMSVDQLKTTASICLFSGYRRDSMDVALGAALLLVGLGEQPYAELVGHHMALGFGAPVKLNRAQGWYSLATNALDSGAEPVFAPGQPERVALIKAASNGLTGSNIPAPVQASTGGAALPVFGSSD</sequence>
<keyword evidence="1" id="KW-0732">Signal</keyword>
<dbReference type="Pfam" id="PF01471">
    <property type="entry name" value="PG_binding_1"/>
    <property type="match status" value="1"/>
</dbReference>
<gene>
    <name evidence="3" type="ORF">TRIHO_11620</name>
</gene>
<proteinExistence type="predicted"/>
<name>A0A132C071_9RHOB</name>
<dbReference type="InterPro" id="IPR036365">
    <property type="entry name" value="PGBD-like_sf"/>
</dbReference>
<dbReference type="InterPro" id="IPR002477">
    <property type="entry name" value="Peptidoglycan-bd-like"/>
</dbReference>
<dbReference type="Proteomes" id="UP000068382">
    <property type="component" value="Unassembled WGS sequence"/>
</dbReference>
<reference evidence="3 4" key="1">
    <citation type="submission" date="2015-12" db="EMBL/GenBank/DDBJ databases">
        <title>Genome sequence of the marine Rhodobacteraceae strain O3.65, Candidatus Tritonibacter horizontis.</title>
        <authorList>
            <person name="Poehlein A."/>
            <person name="Giebel H.A."/>
            <person name="Voget S."/>
            <person name="Brinkhoff T."/>
        </authorList>
    </citation>
    <scope>NUCLEOTIDE SEQUENCE [LARGE SCALE GENOMIC DNA]</scope>
    <source>
        <strain evidence="3 4">O3.65</strain>
    </source>
</reference>
<comment type="caution">
    <text evidence="3">The sequence shown here is derived from an EMBL/GenBank/DDBJ whole genome shotgun (WGS) entry which is preliminary data.</text>
</comment>
<dbReference type="Gene3D" id="1.10.101.10">
    <property type="entry name" value="PGBD-like superfamily/PGBD"/>
    <property type="match status" value="1"/>
</dbReference>
<feature type="signal peptide" evidence="1">
    <location>
        <begin position="1"/>
        <end position="24"/>
    </location>
</feature>
<protein>
    <submittedName>
        <fullName evidence="3">Putative peptidoglycan binding domain protein</fullName>
    </submittedName>
</protein>
<dbReference type="OrthoDB" id="7444491at2"/>
<evidence type="ECO:0000313" key="4">
    <source>
        <dbReference type="Proteomes" id="UP000068382"/>
    </source>
</evidence>
<dbReference type="InterPro" id="IPR036366">
    <property type="entry name" value="PGBDSf"/>
</dbReference>
<dbReference type="AlphaFoldDB" id="A0A132C071"/>
<accession>A0A132C071</accession>
<feature type="domain" description="Peptidoglycan binding-like" evidence="2">
    <location>
        <begin position="66"/>
        <end position="109"/>
    </location>
</feature>
<evidence type="ECO:0000259" key="2">
    <source>
        <dbReference type="Pfam" id="PF01471"/>
    </source>
</evidence>
<evidence type="ECO:0000256" key="1">
    <source>
        <dbReference type="SAM" id="SignalP"/>
    </source>
</evidence>
<keyword evidence="4" id="KW-1185">Reference proteome</keyword>
<organism evidence="3 4">
    <name type="scientific">Tritonibacter horizontis</name>
    <dbReference type="NCBI Taxonomy" id="1768241"/>
    <lineage>
        <taxon>Bacteria</taxon>
        <taxon>Pseudomonadati</taxon>
        <taxon>Pseudomonadota</taxon>
        <taxon>Alphaproteobacteria</taxon>
        <taxon>Rhodobacterales</taxon>
        <taxon>Paracoccaceae</taxon>
        <taxon>Tritonibacter</taxon>
    </lineage>
</organism>
<dbReference type="PATRIC" id="fig|1768241.3.peg.1211"/>
<dbReference type="SUPFAM" id="SSF47090">
    <property type="entry name" value="PGBD-like"/>
    <property type="match status" value="1"/>
</dbReference>
<feature type="chain" id="PRO_5007288696" evidence="1">
    <location>
        <begin position="25"/>
        <end position="541"/>
    </location>
</feature>
<dbReference type="EMBL" id="LPUY01000038">
    <property type="protein sequence ID" value="KUP93981.1"/>
    <property type="molecule type" value="Genomic_DNA"/>
</dbReference>